<evidence type="ECO:0000256" key="2">
    <source>
        <dbReference type="ARBA" id="ARBA00022679"/>
    </source>
</evidence>
<keyword evidence="3" id="KW-0012">Acyltransferase</keyword>
<dbReference type="InterPro" id="IPR023213">
    <property type="entry name" value="CAT-like_dom_sf"/>
</dbReference>
<dbReference type="PANTHER" id="PTHR31623:SF33">
    <property type="entry name" value="STEMMADENINE O-ACETYLTRANSFERASE-LIKE"/>
    <property type="match status" value="1"/>
</dbReference>
<proteinExistence type="inferred from homology"/>
<dbReference type="eggNOG" id="ENOG502QYCI">
    <property type="taxonomic scope" value="Eukaryota"/>
</dbReference>
<keyword evidence="5" id="KW-1185">Reference proteome</keyword>
<reference evidence="4 5" key="1">
    <citation type="submission" date="2014-04" db="EMBL/GenBank/DDBJ databases">
        <authorList>
            <consortium name="International Citrus Genome Consortium"/>
            <person name="Gmitter F."/>
            <person name="Chen C."/>
            <person name="Farmerie W."/>
            <person name="Harkins T."/>
            <person name="Desany B."/>
            <person name="Mohiuddin M."/>
            <person name="Kodira C."/>
            <person name="Borodovsky M."/>
            <person name="Lomsadze A."/>
            <person name="Burns P."/>
            <person name="Jenkins J."/>
            <person name="Prochnik S."/>
            <person name="Shu S."/>
            <person name="Chapman J."/>
            <person name="Pitluck S."/>
            <person name="Schmutz J."/>
            <person name="Rokhsar D."/>
        </authorList>
    </citation>
    <scope>NUCLEOTIDE SEQUENCE</scope>
</reference>
<dbReference type="Gene3D" id="3.30.559.10">
    <property type="entry name" value="Chloramphenicol acetyltransferase-like domain"/>
    <property type="match status" value="2"/>
</dbReference>
<evidence type="ECO:0000313" key="5">
    <source>
        <dbReference type="Proteomes" id="UP000027120"/>
    </source>
</evidence>
<keyword evidence="2" id="KW-0808">Transferase</keyword>
<evidence type="ECO:0000256" key="1">
    <source>
        <dbReference type="ARBA" id="ARBA00009861"/>
    </source>
</evidence>
<sequence>MEVEIISRESIKPSSPTPHDLKSHKLCLLDQFRSNIYVPRVLYYPLNQDDLSSTIDIDHIVSKRLQQLKQSLSEALVRFYPLAGKLTNNFSVDCNDEGVYFVEAAAKIHLNEFLIQPDHNLIYKFFPVDGNEQRGQIAGAHVAKVQVTSFACGGLVICACISHAFGDGTSFSSFMKAWAATARNKTSEEEAIYICPNYDASSLFPPNDGDLFHQLKATSRASFGRFFETGKFVVRRFVFDAKATAELKAKAKSSRVQNPTRVEVVSATLSKSVMTAFKTRSGSLKPTLLSHAVNLRSKARPPLSENLIGNIVWKTNALCTEEEVDLDVLVWQLREALSKFDGDFVKSLQGVGGLLKLSEDIKCEAEAYSDAKNKIMFSSWSTFGFYGINFGWGKPIWVSGACLGGSIVESSPTIILMDTRSGNGIEAWVLLIEEDMALLEVDEKLLEVATIDPSPLKLPQ</sequence>
<evidence type="ECO:0000256" key="3">
    <source>
        <dbReference type="ARBA" id="ARBA00023315"/>
    </source>
</evidence>
<dbReference type="SMR" id="A0A067F4A6"/>
<dbReference type="EMBL" id="KK784950">
    <property type="protein sequence ID" value="KDO58317.1"/>
    <property type="molecule type" value="Genomic_DNA"/>
</dbReference>
<dbReference type="PANTHER" id="PTHR31623">
    <property type="entry name" value="F21J9.9"/>
    <property type="match status" value="1"/>
</dbReference>
<dbReference type="Pfam" id="PF02458">
    <property type="entry name" value="Transferase"/>
    <property type="match status" value="1"/>
</dbReference>
<accession>A0A067F4A6</accession>
<comment type="similarity">
    <text evidence="1">Belongs to the plant acyltransferase family.</text>
</comment>
<name>A0A067F4A6_CITSI</name>
<protein>
    <submittedName>
        <fullName evidence="4">Uncharacterized protein</fullName>
    </submittedName>
</protein>
<organism evidence="4 5">
    <name type="scientific">Citrus sinensis</name>
    <name type="common">Sweet orange</name>
    <name type="synonym">Citrus aurantium var. sinensis</name>
    <dbReference type="NCBI Taxonomy" id="2711"/>
    <lineage>
        <taxon>Eukaryota</taxon>
        <taxon>Viridiplantae</taxon>
        <taxon>Streptophyta</taxon>
        <taxon>Embryophyta</taxon>
        <taxon>Tracheophyta</taxon>
        <taxon>Spermatophyta</taxon>
        <taxon>Magnoliopsida</taxon>
        <taxon>eudicotyledons</taxon>
        <taxon>Gunneridae</taxon>
        <taxon>Pentapetalae</taxon>
        <taxon>rosids</taxon>
        <taxon>malvids</taxon>
        <taxon>Sapindales</taxon>
        <taxon>Rutaceae</taxon>
        <taxon>Aurantioideae</taxon>
        <taxon>Citrus</taxon>
    </lineage>
</organism>
<evidence type="ECO:0000313" key="4">
    <source>
        <dbReference type="EMBL" id="KDO58317.1"/>
    </source>
</evidence>
<dbReference type="GO" id="GO:0016746">
    <property type="term" value="F:acyltransferase activity"/>
    <property type="evidence" value="ECO:0007669"/>
    <property type="project" value="UniProtKB-KW"/>
</dbReference>
<dbReference type="AlphaFoldDB" id="A0A067F4A6"/>
<dbReference type="PaxDb" id="2711-XP_006464646.1"/>
<gene>
    <name evidence="4" type="ORF">CISIN_1g037128mg</name>
</gene>
<dbReference type="Proteomes" id="UP000027120">
    <property type="component" value="Unassembled WGS sequence"/>
</dbReference>